<organism evidence="1 2">
    <name type="scientific">Flexivirga caeni</name>
    <dbReference type="NCBI Taxonomy" id="2294115"/>
    <lineage>
        <taxon>Bacteria</taxon>
        <taxon>Bacillati</taxon>
        <taxon>Actinomycetota</taxon>
        <taxon>Actinomycetes</taxon>
        <taxon>Micrococcales</taxon>
        <taxon>Dermacoccaceae</taxon>
        <taxon>Flexivirga</taxon>
    </lineage>
</organism>
<sequence length="92" mass="9852">MPFGVSLSFVVGCTRDERLELDDEDELGVWTGVVVLDVGAADDVELVVLCDGGVVTLALFPLLHAARLTAPAAATAPMTVRRKRLLDMDSLR</sequence>
<reference evidence="1 2" key="1">
    <citation type="submission" date="2018-11" db="EMBL/GenBank/DDBJ databases">
        <title>Draft genome of Simplicispira Flexivirga sp. BO-16.</title>
        <authorList>
            <person name="Im W.T."/>
        </authorList>
    </citation>
    <scope>NUCLEOTIDE SEQUENCE [LARGE SCALE GENOMIC DNA]</scope>
    <source>
        <strain evidence="1 2">BO-16</strain>
    </source>
</reference>
<accession>A0A3M9LYE8</accession>
<dbReference type="AlphaFoldDB" id="A0A3M9LYE8"/>
<evidence type="ECO:0000313" key="1">
    <source>
        <dbReference type="EMBL" id="RNI18320.1"/>
    </source>
</evidence>
<proteinExistence type="predicted"/>
<gene>
    <name evidence="1" type="ORF">EFY87_18155</name>
</gene>
<keyword evidence="2" id="KW-1185">Reference proteome</keyword>
<dbReference type="EMBL" id="RJJQ01000023">
    <property type="protein sequence ID" value="RNI18320.1"/>
    <property type="molecule type" value="Genomic_DNA"/>
</dbReference>
<dbReference type="Proteomes" id="UP000271678">
    <property type="component" value="Unassembled WGS sequence"/>
</dbReference>
<comment type="caution">
    <text evidence="1">The sequence shown here is derived from an EMBL/GenBank/DDBJ whole genome shotgun (WGS) entry which is preliminary data.</text>
</comment>
<protein>
    <submittedName>
        <fullName evidence="1">Uncharacterized protein</fullName>
    </submittedName>
</protein>
<evidence type="ECO:0000313" key="2">
    <source>
        <dbReference type="Proteomes" id="UP000271678"/>
    </source>
</evidence>
<name>A0A3M9LYE8_9MICO</name>